<comment type="similarity">
    <text evidence="1">Belongs to the 'GDSL' lipolytic enzyme family.</text>
</comment>
<dbReference type="HOGENOM" id="CLU_015101_12_0_1"/>
<dbReference type="Proteomes" id="UP000002051">
    <property type="component" value="Unassembled WGS sequence"/>
</dbReference>
<sequence length="351" mass="39079">MTKQTPLITRLLSLLLLLFTIIITAEGTSYGTYDNRMKLFVFGDSYVDTGNYFTSPSYKLPYGITFPGKPSGRFSDGRVLTDYVASFLNIKSPRPYSLKKSSELQYGMNFAYGGTGVFHTLIDGPNMTVQIDTFEKLIQQNVYTKPDLQSSISLVSAAGNDYLKFFVKNGRSTKGVSKFTASLVKQLSLNLKRIQSLGINKIAIVLLEPIGCLPIATENTSYEKCNGTLNTVAMNHNHLLLQAVEELNKEIGKSVFVTLDLFNSFLSTIASMQRNHEANSTLMNPLQPCCVGVSSSYYCGSVDEKGAKKYSVCDKPGLSFYWNNFHPSQNGWHAVYKRVQSSLRKIEDKNL</sequence>
<accession>G7I356</accession>
<name>G7I356_MEDTR</name>
<keyword evidence="5" id="KW-0732">Signal</keyword>
<dbReference type="Gene3D" id="3.40.50.1110">
    <property type="entry name" value="SGNH hydrolase"/>
    <property type="match status" value="1"/>
</dbReference>
<dbReference type="Pfam" id="PF00657">
    <property type="entry name" value="Lipase_GDSL"/>
    <property type="match status" value="1"/>
</dbReference>
<dbReference type="EMBL" id="CM001217">
    <property type="protein sequence ID" value="AES62014.1"/>
    <property type="molecule type" value="Genomic_DNA"/>
</dbReference>
<reference evidence="6 8" key="1">
    <citation type="journal article" date="2011" name="Nature">
        <title>The Medicago genome provides insight into the evolution of rhizobial symbioses.</title>
        <authorList>
            <person name="Young N.D."/>
            <person name="Debelle F."/>
            <person name="Oldroyd G.E."/>
            <person name="Geurts R."/>
            <person name="Cannon S.B."/>
            <person name="Udvardi M.K."/>
            <person name="Benedito V.A."/>
            <person name="Mayer K.F."/>
            <person name="Gouzy J."/>
            <person name="Schoof H."/>
            <person name="Van de Peer Y."/>
            <person name="Proost S."/>
            <person name="Cook D.R."/>
            <person name="Meyers B.C."/>
            <person name="Spannagl M."/>
            <person name="Cheung F."/>
            <person name="De Mita S."/>
            <person name="Krishnakumar V."/>
            <person name="Gundlach H."/>
            <person name="Zhou S."/>
            <person name="Mudge J."/>
            <person name="Bharti A.K."/>
            <person name="Murray J.D."/>
            <person name="Naoumkina M.A."/>
            <person name="Rosen B."/>
            <person name="Silverstein K.A."/>
            <person name="Tang H."/>
            <person name="Rombauts S."/>
            <person name="Zhao P.X."/>
            <person name="Zhou P."/>
            <person name="Barbe V."/>
            <person name="Bardou P."/>
            <person name="Bechner M."/>
            <person name="Bellec A."/>
            <person name="Berger A."/>
            <person name="Berges H."/>
            <person name="Bidwell S."/>
            <person name="Bisseling T."/>
            <person name="Choisne N."/>
            <person name="Couloux A."/>
            <person name="Denny R."/>
            <person name="Deshpande S."/>
            <person name="Dai X."/>
            <person name="Doyle J.J."/>
            <person name="Dudez A.M."/>
            <person name="Farmer A.D."/>
            <person name="Fouteau S."/>
            <person name="Franken C."/>
            <person name="Gibelin C."/>
            <person name="Gish J."/>
            <person name="Goldstein S."/>
            <person name="Gonzalez A.J."/>
            <person name="Green P.J."/>
            <person name="Hallab A."/>
            <person name="Hartog M."/>
            <person name="Hua A."/>
            <person name="Humphray S.J."/>
            <person name="Jeong D.H."/>
            <person name="Jing Y."/>
            <person name="Jocker A."/>
            <person name="Kenton S.M."/>
            <person name="Kim D.J."/>
            <person name="Klee K."/>
            <person name="Lai H."/>
            <person name="Lang C."/>
            <person name="Lin S."/>
            <person name="Macmil S.L."/>
            <person name="Magdelenat G."/>
            <person name="Matthews L."/>
            <person name="McCorrison J."/>
            <person name="Monaghan E.L."/>
            <person name="Mun J.H."/>
            <person name="Najar F.Z."/>
            <person name="Nicholson C."/>
            <person name="Noirot C."/>
            <person name="O'Bleness M."/>
            <person name="Paule C.R."/>
            <person name="Poulain J."/>
            <person name="Prion F."/>
            <person name="Qin B."/>
            <person name="Qu C."/>
            <person name="Retzel E.F."/>
            <person name="Riddle C."/>
            <person name="Sallet E."/>
            <person name="Samain S."/>
            <person name="Samson N."/>
            <person name="Sanders I."/>
            <person name="Saurat O."/>
            <person name="Scarpelli C."/>
            <person name="Schiex T."/>
            <person name="Segurens B."/>
            <person name="Severin A.J."/>
            <person name="Sherrier D.J."/>
            <person name="Shi R."/>
            <person name="Sims S."/>
            <person name="Singer S.R."/>
            <person name="Sinharoy S."/>
            <person name="Sterck L."/>
            <person name="Viollet A."/>
            <person name="Wang B.B."/>
            <person name="Wang K."/>
            <person name="Wang M."/>
            <person name="Wang X."/>
            <person name="Warfsmann J."/>
            <person name="Weissenbach J."/>
            <person name="White D.D."/>
            <person name="White J.D."/>
            <person name="Wiley G.B."/>
            <person name="Wincker P."/>
            <person name="Xing Y."/>
            <person name="Yang L."/>
            <person name="Yao Z."/>
            <person name="Ying F."/>
            <person name="Zhai J."/>
            <person name="Zhou L."/>
            <person name="Zuber A."/>
            <person name="Denarie J."/>
            <person name="Dixon R.A."/>
            <person name="May G.D."/>
            <person name="Schwartz D.C."/>
            <person name="Rogers J."/>
            <person name="Quetier F."/>
            <person name="Town C.D."/>
            <person name="Roe B.A."/>
        </authorList>
    </citation>
    <scope>NUCLEOTIDE SEQUENCE [LARGE SCALE GENOMIC DNA]</scope>
    <source>
        <strain evidence="6">A17</strain>
        <strain evidence="7 8">cv. Jemalong A17</strain>
    </source>
</reference>
<evidence type="ECO:0000256" key="4">
    <source>
        <dbReference type="ARBA" id="ARBA00023098"/>
    </source>
</evidence>
<evidence type="ECO:0000256" key="3">
    <source>
        <dbReference type="ARBA" id="ARBA00022963"/>
    </source>
</evidence>
<evidence type="ECO:0000313" key="6">
    <source>
        <dbReference type="EMBL" id="AES62014.1"/>
    </source>
</evidence>
<dbReference type="EnsemblPlants" id="AES62014">
    <property type="protein sequence ID" value="AES62014"/>
    <property type="gene ID" value="MTR_1g092740"/>
</dbReference>
<organism evidence="6 8">
    <name type="scientific">Medicago truncatula</name>
    <name type="common">Barrel medic</name>
    <name type="synonym">Medicago tribuloides</name>
    <dbReference type="NCBI Taxonomy" id="3880"/>
    <lineage>
        <taxon>Eukaryota</taxon>
        <taxon>Viridiplantae</taxon>
        <taxon>Streptophyta</taxon>
        <taxon>Embryophyta</taxon>
        <taxon>Tracheophyta</taxon>
        <taxon>Spermatophyta</taxon>
        <taxon>Magnoliopsida</taxon>
        <taxon>eudicotyledons</taxon>
        <taxon>Gunneridae</taxon>
        <taxon>Pentapetalae</taxon>
        <taxon>rosids</taxon>
        <taxon>fabids</taxon>
        <taxon>Fabales</taxon>
        <taxon>Fabaceae</taxon>
        <taxon>Papilionoideae</taxon>
        <taxon>50 kb inversion clade</taxon>
        <taxon>NPAAA clade</taxon>
        <taxon>Hologalegina</taxon>
        <taxon>IRL clade</taxon>
        <taxon>Trifolieae</taxon>
        <taxon>Medicago</taxon>
    </lineage>
</organism>
<dbReference type="OMA" id="WETRAWY"/>
<evidence type="ECO:0000313" key="7">
    <source>
        <dbReference type="EnsemblPlants" id="AES62014"/>
    </source>
</evidence>
<dbReference type="STRING" id="3880.G7I356"/>
<dbReference type="PaxDb" id="3880-AES62014"/>
<feature type="chain" id="PRO_5014571918" evidence="5">
    <location>
        <begin position="28"/>
        <end position="351"/>
    </location>
</feature>
<evidence type="ECO:0000256" key="5">
    <source>
        <dbReference type="SAM" id="SignalP"/>
    </source>
</evidence>
<gene>
    <name evidence="6" type="ordered locus">MTR_1g092740</name>
</gene>
<feature type="signal peptide" evidence="5">
    <location>
        <begin position="1"/>
        <end position="27"/>
    </location>
</feature>
<dbReference type="GO" id="GO:0016042">
    <property type="term" value="P:lipid catabolic process"/>
    <property type="evidence" value="ECO:0007669"/>
    <property type="project" value="UniProtKB-KW"/>
</dbReference>
<dbReference type="eggNOG" id="ENOG502QU3Y">
    <property type="taxonomic scope" value="Eukaryota"/>
</dbReference>
<keyword evidence="3" id="KW-0442">Lipid degradation</keyword>
<evidence type="ECO:0000313" key="8">
    <source>
        <dbReference type="Proteomes" id="UP000002051"/>
    </source>
</evidence>
<dbReference type="AlphaFoldDB" id="G7I356"/>
<dbReference type="PANTHER" id="PTHR46020">
    <property type="entry name" value="OSJNBB0059K02.9 PROTEIN"/>
    <property type="match status" value="1"/>
</dbReference>
<keyword evidence="4" id="KW-0443">Lipid metabolism</keyword>
<dbReference type="PANTHER" id="PTHR46020:SF4">
    <property type="entry name" value="OS04G0650200 PROTEIN"/>
    <property type="match status" value="1"/>
</dbReference>
<proteinExistence type="inferred from homology"/>
<dbReference type="GO" id="GO:0016788">
    <property type="term" value="F:hydrolase activity, acting on ester bonds"/>
    <property type="evidence" value="ECO:0007669"/>
    <property type="project" value="InterPro"/>
</dbReference>
<dbReference type="InterPro" id="IPR001087">
    <property type="entry name" value="GDSL"/>
</dbReference>
<evidence type="ECO:0000256" key="2">
    <source>
        <dbReference type="ARBA" id="ARBA00022801"/>
    </source>
</evidence>
<protein>
    <submittedName>
        <fullName evidence="6">GDSL-like lipase/acylhydrolase</fullName>
    </submittedName>
</protein>
<reference evidence="7" key="3">
    <citation type="submission" date="2015-04" db="UniProtKB">
        <authorList>
            <consortium name="EnsemblPlants"/>
        </authorList>
    </citation>
    <scope>IDENTIFICATION</scope>
    <source>
        <strain evidence="7">cv. Jemalong A17</strain>
    </source>
</reference>
<keyword evidence="8" id="KW-1185">Reference proteome</keyword>
<reference evidence="6 8" key="2">
    <citation type="journal article" date="2014" name="BMC Genomics">
        <title>An improved genome release (version Mt4.0) for the model legume Medicago truncatula.</title>
        <authorList>
            <person name="Tang H."/>
            <person name="Krishnakumar V."/>
            <person name="Bidwell S."/>
            <person name="Rosen B."/>
            <person name="Chan A."/>
            <person name="Zhou S."/>
            <person name="Gentzbittel L."/>
            <person name="Childs K.L."/>
            <person name="Yandell M."/>
            <person name="Gundlach H."/>
            <person name="Mayer K.F."/>
            <person name="Schwartz D.C."/>
            <person name="Town C.D."/>
        </authorList>
    </citation>
    <scope>GENOME REANNOTATION</scope>
    <source>
        <strain evidence="6">A17</strain>
        <strain evidence="7 8">cv. Jemalong A17</strain>
    </source>
</reference>
<keyword evidence="2" id="KW-0378">Hydrolase</keyword>
<dbReference type="InterPro" id="IPR036514">
    <property type="entry name" value="SGNH_hydro_sf"/>
</dbReference>
<dbReference type="SUPFAM" id="SSF52266">
    <property type="entry name" value="SGNH hydrolase"/>
    <property type="match status" value="1"/>
</dbReference>
<evidence type="ECO:0000256" key="1">
    <source>
        <dbReference type="ARBA" id="ARBA00008668"/>
    </source>
</evidence>